<evidence type="ECO:0000313" key="2">
    <source>
        <dbReference type="EMBL" id="KAG1897340.1"/>
    </source>
</evidence>
<evidence type="ECO:0000256" key="1">
    <source>
        <dbReference type="SAM" id="MobiDB-lite"/>
    </source>
</evidence>
<protein>
    <submittedName>
        <fullName evidence="2">Uncharacterized protein</fullName>
    </submittedName>
</protein>
<reference evidence="2" key="1">
    <citation type="journal article" date="2020" name="New Phytol.">
        <title>Comparative genomics reveals dynamic genome evolution in host specialist ectomycorrhizal fungi.</title>
        <authorList>
            <person name="Lofgren L.A."/>
            <person name="Nguyen N.H."/>
            <person name="Vilgalys R."/>
            <person name="Ruytinx J."/>
            <person name="Liao H.L."/>
            <person name="Branco S."/>
            <person name="Kuo A."/>
            <person name="LaButti K."/>
            <person name="Lipzen A."/>
            <person name="Andreopoulos W."/>
            <person name="Pangilinan J."/>
            <person name="Riley R."/>
            <person name="Hundley H."/>
            <person name="Na H."/>
            <person name="Barry K."/>
            <person name="Grigoriev I.V."/>
            <person name="Stajich J.E."/>
            <person name="Kennedy P.G."/>
        </authorList>
    </citation>
    <scope>NUCLEOTIDE SEQUENCE</scope>
    <source>
        <strain evidence="2">FC203</strain>
    </source>
</reference>
<accession>A0AAD4E090</accession>
<dbReference type="EMBL" id="JABBWK010000047">
    <property type="protein sequence ID" value="KAG1897340.1"/>
    <property type="molecule type" value="Genomic_DNA"/>
</dbReference>
<feature type="region of interest" description="Disordered" evidence="1">
    <location>
        <begin position="1"/>
        <end position="64"/>
    </location>
</feature>
<dbReference type="AlphaFoldDB" id="A0AAD4E090"/>
<sequence length="259" mass="27598">MPGISSKPDDLTPRPSRVGLPTLGPTPEARANNSVELPPSPIPSSTPYPRRTSSVSVGSASEPLKSSSAFTLKGEIRHSTDLLVAEIVVDSKLYPVGYEVLITPRPRDNAKFISLEISRENDMEPASSASTTDLPISSSVYTIPALPLHSSGPNADRPICSMPSPVILLLFITAEILPTDISVRAVCVALAPLLAGMLQAITDPSLPSNSMIVTLVQDWMFANIVDICTPPCLSSLLTRPLAPLKSHRFVGKHRPPPSL</sequence>
<evidence type="ECO:0000313" key="3">
    <source>
        <dbReference type="Proteomes" id="UP001195769"/>
    </source>
</evidence>
<dbReference type="RefSeq" id="XP_041222916.1">
    <property type="nucleotide sequence ID" value="XM_041369748.1"/>
</dbReference>
<organism evidence="2 3">
    <name type="scientific">Suillus fuscotomentosus</name>
    <dbReference type="NCBI Taxonomy" id="1912939"/>
    <lineage>
        <taxon>Eukaryota</taxon>
        <taxon>Fungi</taxon>
        <taxon>Dikarya</taxon>
        <taxon>Basidiomycota</taxon>
        <taxon>Agaricomycotina</taxon>
        <taxon>Agaricomycetes</taxon>
        <taxon>Agaricomycetidae</taxon>
        <taxon>Boletales</taxon>
        <taxon>Suillineae</taxon>
        <taxon>Suillaceae</taxon>
        <taxon>Suillus</taxon>
    </lineage>
</organism>
<gene>
    <name evidence="2" type="ORF">F5891DRAFT_1242789</name>
</gene>
<proteinExistence type="predicted"/>
<dbReference type="Proteomes" id="UP001195769">
    <property type="component" value="Unassembled WGS sequence"/>
</dbReference>
<feature type="compositionally biased region" description="Low complexity" evidence="1">
    <location>
        <begin position="47"/>
        <end position="56"/>
    </location>
</feature>
<keyword evidence="3" id="KW-1185">Reference proteome</keyword>
<comment type="caution">
    <text evidence="2">The sequence shown here is derived from an EMBL/GenBank/DDBJ whole genome shotgun (WGS) entry which is preliminary data.</text>
</comment>
<name>A0AAD4E090_9AGAM</name>
<dbReference type="GeneID" id="64664046"/>